<protein>
    <submittedName>
        <fullName evidence="3">NAD(P)H-dependent oxidoreductase</fullName>
    </submittedName>
</protein>
<dbReference type="InterPro" id="IPR029039">
    <property type="entry name" value="Flavoprotein-like_sf"/>
</dbReference>
<dbReference type="EMBL" id="JAVREY010000112">
    <property type="protein sequence ID" value="MDT0469497.1"/>
    <property type="molecule type" value="Genomic_DNA"/>
</dbReference>
<accession>A0ABU2U953</accession>
<reference evidence="4" key="1">
    <citation type="submission" date="2023-07" db="EMBL/GenBank/DDBJ databases">
        <title>30 novel species of actinomycetes from the DSMZ collection.</title>
        <authorList>
            <person name="Nouioui I."/>
        </authorList>
    </citation>
    <scope>NUCLEOTIDE SEQUENCE [LARGE SCALE GENOMIC DNA]</scope>
    <source>
        <strain evidence="4">DSM 41699</strain>
    </source>
</reference>
<dbReference type="SUPFAM" id="SSF52218">
    <property type="entry name" value="Flavoproteins"/>
    <property type="match status" value="1"/>
</dbReference>
<dbReference type="Gene3D" id="3.40.50.360">
    <property type="match status" value="1"/>
</dbReference>
<dbReference type="PANTHER" id="PTHR47307">
    <property type="entry name" value="GLUTATHIONE-REGULATED POTASSIUM-EFFLUX SYSTEM ANCILLARY PROTEIN KEFG"/>
    <property type="match status" value="1"/>
</dbReference>
<comment type="caution">
    <text evidence="3">The sequence shown here is derived from an EMBL/GenBank/DDBJ whole genome shotgun (WGS) entry which is preliminary data.</text>
</comment>
<sequence>MSPTPTLVVVAHPDRDASRVTAHLAEAVRDLAHVTVHDIVAAYPDGRIDVPREQQLLRDHDVIVWQFPWHWYAAPGVLKSWIDQVLTFGFAYGSDGIALREKTLQIVTSTGGPAASYTSEGFNLFTMTELMAPFRATARLTGMHLADPLVLHGARTVSDEDLALHAKHYRELLSS</sequence>
<feature type="domain" description="Flavodoxin-like fold" evidence="2">
    <location>
        <begin position="6"/>
        <end position="171"/>
    </location>
</feature>
<name>A0ABU2U953_9ACTN</name>
<evidence type="ECO:0000259" key="2">
    <source>
        <dbReference type="Pfam" id="PF02525"/>
    </source>
</evidence>
<dbReference type="RefSeq" id="WP_311700924.1">
    <property type="nucleotide sequence ID" value="NZ_JAVREY010000112.1"/>
</dbReference>
<proteinExistence type="predicted"/>
<keyword evidence="4" id="KW-1185">Reference proteome</keyword>
<dbReference type="InterPro" id="IPR046980">
    <property type="entry name" value="KefG/KefF"/>
</dbReference>
<dbReference type="PANTHER" id="PTHR47307:SF1">
    <property type="entry name" value="GLUTATHIONE-REGULATED POTASSIUM-EFFLUX SYSTEM ANCILLARY PROTEIN KEFG"/>
    <property type="match status" value="1"/>
</dbReference>
<dbReference type="Pfam" id="PF02525">
    <property type="entry name" value="Flavodoxin_2"/>
    <property type="match status" value="1"/>
</dbReference>
<evidence type="ECO:0000313" key="3">
    <source>
        <dbReference type="EMBL" id="MDT0469497.1"/>
    </source>
</evidence>
<keyword evidence="1" id="KW-0560">Oxidoreductase</keyword>
<gene>
    <name evidence="3" type="ORF">RM764_42245</name>
</gene>
<dbReference type="Proteomes" id="UP001183809">
    <property type="component" value="Unassembled WGS sequence"/>
</dbReference>
<evidence type="ECO:0000256" key="1">
    <source>
        <dbReference type="ARBA" id="ARBA00023002"/>
    </source>
</evidence>
<dbReference type="InterPro" id="IPR003680">
    <property type="entry name" value="Flavodoxin_fold"/>
</dbReference>
<evidence type="ECO:0000313" key="4">
    <source>
        <dbReference type="Proteomes" id="UP001183809"/>
    </source>
</evidence>
<organism evidence="3 4">
    <name type="scientific">Streptomyces gibsoniae</name>
    <dbReference type="NCBI Taxonomy" id="3075529"/>
    <lineage>
        <taxon>Bacteria</taxon>
        <taxon>Bacillati</taxon>
        <taxon>Actinomycetota</taxon>
        <taxon>Actinomycetes</taxon>
        <taxon>Kitasatosporales</taxon>
        <taxon>Streptomycetaceae</taxon>
        <taxon>Streptomyces</taxon>
    </lineage>
</organism>